<evidence type="ECO:0000313" key="2">
    <source>
        <dbReference type="EMBL" id="TGZ78797.1"/>
    </source>
</evidence>
<keyword evidence="3" id="KW-1185">Reference proteome</keyword>
<evidence type="ECO:0000313" key="3">
    <source>
        <dbReference type="Proteomes" id="UP000298138"/>
    </source>
</evidence>
<name>A0A4S2MSH7_9PEZI</name>
<dbReference type="Proteomes" id="UP000298138">
    <property type="component" value="Unassembled WGS sequence"/>
</dbReference>
<feature type="compositionally biased region" description="Low complexity" evidence="1">
    <location>
        <begin position="95"/>
        <end position="116"/>
    </location>
</feature>
<sequence>MRKHVAGICVGVRESMGSGRRSRGWCRRFDVEDTVIIRRSVLLNKLNLAQKWYSLRPARQPISGNSSPTLPSMTLNSLQSLPFLRLIRQQPCPPFSSAHASHPSNGNSSPSSFSRQSSSASLSSCYHHSSPTRTPWHILSS</sequence>
<gene>
    <name evidence="2" type="ORF">EX30DRAFT_127120</name>
</gene>
<reference evidence="2 3" key="1">
    <citation type="submission" date="2019-04" db="EMBL/GenBank/DDBJ databases">
        <title>Comparative genomics and transcriptomics to analyze fruiting body development in filamentous ascomycetes.</title>
        <authorList>
            <consortium name="DOE Joint Genome Institute"/>
            <person name="Lutkenhaus R."/>
            <person name="Traeger S."/>
            <person name="Breuer J."/>
            <person name="Kuo A."/>
            <person name="Lipzen A."/>
            <person name="Pangilinan J."/>
            <person name="Dilworth D."/>
            <person name="Sandor L."/>
            <person name="Poggeler S."/>
            <person name="Barry K."/>
            <person name="Grigoriev I.V."/>
            <person name="Nowrousian M."/>
        </authorList>
    </citation>
    <scope>NUCLEOTIDE SEQUENCE [LARGE SCALE GENOMIC DNA]</scope>
    <source>
        <strain evidence="2 3">CBS 389.68</strain>
    </source>
</reference>
<accession>A0A4S2MSH7</accession>
<protein>
    <submittedName>
        <fullName evidence="2">Uncharacterized protein</fullName>
    </submittedName>
</protein>
<dbReference type="InParanoid" id="A0A4S2MSH7"/>
<feature type="region of interest" description="Disordered" evidence="1">
    <location>
        <begin position="92"/>
        <end position="116"/>
    </location>
</feature>
<dbReference type="AlphaFoldDB" id="A0A4S2MSH7"/>
<organism evidence="2 3">
    <name type="scientific">Ascodesmis nigricans</name>
    <dbReference type="NCBI Taxonomy" id="341454"/>
    <lineage>
        <taxon>Eukaryota</taxon>
        <taxon>Fungi</taxon>
        <taxon>Dikarya</taxon>
        <taxon>Ascomycota</taxon>
        <taxon>Pezizomycotina</taxon>
        <taxon>Pezizomycetes</taxon>
        <taxon>Pezizales</taxon>
        <taxon>Ascodesmidaceae</taxon>
        <taxon>Ascodesmis</taxon>
    </lineage>
</organism>
<dbReference type="EMBL" id="ML220137">
    <property type="protein sequence ID" value="TGZ78797.1"/>
    <property type="molecule type" value="Genomic_DNA"/>
</dbReference>
<evidence type="ECO:0000256" key="1">
    <source>
        <dbReference type="SAM" id="MobiDB-lite"/>
    </source>
</evidence>
<proteinExistence type="predicted"/>